<sequence length="903" mass="96758">ENVTFTVNVTNPSLTCSAIYNLTDTLPAELTTTDTTEWINVNIAPNTTQTYTITAAANTTDCMNISNIANLTYENNTGTVNKDANASVNILCKCDIIILKNGTPSAASCGENVTYTITIINPCDYTAYSISLQDFVPEPIIAKSSTTQKISKLVPNSTYIWTIDTTVRAKELQECVVNVVNMTYWVFEKGNWTQRNGTANATTCLNCTDVCASTLNVNKTANVSMASYGDIVKFTINITNIGNHVATNVIINDILPPELQNLTETNILISELQPGQTTAIEILAKVISNNTKNITNIANVEWFDAYTKATYNRSANAAVEINTRLINVLISGTVFNDTNSNGVQDAGENGISGVSVSADGMTAITDENGNYKFIISIPYNTSKKLNVTVQEISGMSNTSPGTVEVEVNETSNATANFGFTKGLSFNISVSSTTASGMNLSSSWLCYGEEVRFYITVENTDNTENLYNVTITDILPDGLAAISSTNGTIALLQPGDEYLKLVKAKVNTTEDKVVTNKIVIEFFDQYGKKYTQEIEILLHINNNCSASTQGNGNVTVTTFYDRNLDGDIQTSEVTLSNIYVEINGTTKKGSAYSTSGYTDNDGNLKFIGVPYGNYTINSVYITTNGDTLNASADIVINSTADIYEILFGFKEGTICKSGIGGKVFDDQNNNGVYDTGDKEFENASVSYNAIDGSGGGTKLTNVTGDYLFYVVEPGKYNVSLYIGSIHKAGKTNTTPLEVEVIVHNCSEIIGVDFGVDPPASDNNGVTGVTVTVRSMSSQDTNQSSDTSQQQTKNSGRTTTTQFRQTYSQSDNQNTNNTTIESTPENNSAGSASNTDSTNTNINQTQQQYQQNNSSTGQAIITIISTGTSTSETSGTSTTSNNTGTNTSGTSTTSNNTGTNTSGTS</sequence>
<protein>
    <submittedName>
        <fullName evidence="7">DUF11 domain-containing protein</fullName>
    </submittedName>
</protein>
<dbReference type="Gene3D" id="2.60.40.10">
    <property type="entry name" value="Immunoglobulins"/>
    <property type="match status" value="2"/>
</dbReference>
<feature type="compositionally biased region" description="Low complexity" evidence="4">
    <location>
        <begin position="773"/>
        <end position="793"/>
    </location>
</feature>
<comment type="subcellular location">
    <subcellularLocation>
        <location evidence="1">Secreted</location>
    </subcellularLocation>
</comment>
<name>A0A8J7YVU2_9ARCH</name>
<reference evidence="7" key="1">
    <citation type="submission" date="2019-11" db="EMBL/GenBank/DDBJ databases">
        <title>Lipid analysis of CO2-rich subsurface aquifers suggests an autotrophy-based deep biosphere with lysolipids enriched in CPR bacteria.</title>
        <authorList>
            <person name="Probst A.J."/>
            <person name="Elling F.J."/>
            <person name="Castelle C.J."/>
            <person name="Zhu Q."/>
            <person name="Elvert M."/>
            <person name="Birarda G."/>
            <person name="Holman H.-Y."/>
            <person name="Lane K.R."/>
            <person name="Ladd B."/>
            <person name="Ryan M.C."/>
            <person name="Woyke T."/>
            <person name="Hinrichs K.-U."/>
            <person name="Banfield J.F."/>
        </authorList>
    </citation>
    <scope>NUCLEOTIDE SEQUENCE</scope>
    <source>
        <strain evidence="7">CG_2015-04_33_537</strain>
    </source>
</reference>
<dbReference type="Pfam" id="PF17210">
    <property type="entry name" value="SdrD_B"/>
    <property type="match status" value="2"/>
</dbReference>
<feature type="region of interest" description="Disordered" evidence="4">
    <location>
        <begin position="773"/>
        <end position="838"/>
    </location>
</feature>
<dbReference type="EMBL" id="JAACQH010000155">
    <property type="protein sequence ID" value="NCS92024.1"/>
    <property type="molecule type" value="Genomic_DNA"/>
</dbReference>
<feature type="compositionally biased region" description="Low complexity" evidence="4">
    <location>
        <begin position="824"/>
        <end position="838"/>
    </location>
</feature>
<feature type="compositionally biased region" description="Low complexity" evidence="4">
    <location>
        <begin position="803"/>
        <end position="817"/>
    </location>
</feature>
<keyword evidence="3" id="KW-0732">Signal</keyword>
<gene>
    <name evidence="7" type="ORF">GW779_06480</name>
</gene>
<feature type="domain" description="SD-repeat containing protein B" evidence="6">
    <location>
        <begin position="333"/>
        <end position="403"/>
    </location>
</feature>
<evidence type="ECO:0000259" key="6">
    <source>
        <dbReference type="Pfam" id="PF17210"/>
    </source>
</evidence>
<evidence type="ECO:0000256" key="3">
    <source>
        <dbReference type="ARBA" id="ARBA00022729"/>
    </source>
</evidence>
<evidence type="ECO:0000259" key="5">
    <source>
        <dbReference type="Pfam" id="PF01345"/>
    </source>
</evidence>
<evidence type="ECO:0000313" key="7">
    <source>
        <dbReference type="EMBL" id="NCS92024.1"/>
    </source>
</evidence>
<dbReference type="Pfam" id="PF01345">
    <property type="entry name" value="DUF11"/>
    <property type="match status" value="1"/>
</dbReference>
<comment type="caution">
    <text evidence="7">The sequence shown here is derived from an EMBL/GenBank/DDBJ whole genome shotgun (WGS) entry which is preliminary data.</text>
</comment>
<dbReference type="InterPro" id="IPR013783">
    <property type="entry name" value="Ig-like_fold"/>
</dbReference>
<evidence type="ECO:0000313" key="8">
    <source>
        <dbReference type="Proteomes" id="UP000738826"/>
    </source>
</evidence>
<dbReference type="GO" id="GO:0005576">
    <property type="term" value="C:extracellular region"/>
    <property type="evidence" value="ECO:0007669"/>
    <property type="project" value="UniProtKB-SubCell"/>
</dbReference>
<dbReference type="InterPro" id="IPR001434">
    <property type="entry name" value="OmcB-like_DUF11"/>
</dbReference>
<dbReference type="InterPro" id="IPR047589">
    <property type="entry name" value="DUF11_rpt"/>
</dbReference>
<accession>A0A8J7YVU2</accession>
<dbReference type="SUPFAM" id="SSF117074">
    <property type="entry name" value="Hypothetical protein PA1324"/>
    <property type="match status" value="2"/>
</dbReference>
<dbReference type="Proteomes" id="UP000738826">
    <property type="component" value="Unassembled WGS sequence"/>
</dbReference>
<evidence type="ECO:0000256" key="1">
    <source>
        <dbReference type="ARBA" id="ARBA00004613"/>
    </source>
</evidence>
<feature type="domain" description="DUF11" evidence="5">
    <location>
        <begin position="215"/>
        <end position="316"/>
    </location>
</feature>
<dbReference type="NCBIfam" id="TIGR01451">
    <property type="entry name" value="B_ant_repeat"/>
    <property type="match status" value="3"/>
</dbReference>
<feature type="domain" description="SD-repeat containing protein B" evidence="6">
    <location>
        <begin position="658"/>
        <end position="721"/>
    </location>
</feature>
<keyword evidence="2" id="KW-0964">Secreted</keyword>
<dbReference type="InterPro" id="IPR033764">
    <property type="entry name" value="Sdr_B"/>
</dbReference>
<feature type="non-terminal residue" evidence="7">
    <location>
        <position position="903"/>
    </location>
</feature>
<dbReference type="AlphaFoldDB" id="A0A8J7YVU2"/>
<proteinExistence type="predicted"/>
<evidence type="ECO:0000256" key="2">
    <source>
        <dbReference type="ARBA" id="ARBA00022525"/>
    </source>
</evidence>
<feature type="non-terminal residue" evidence="7">
    <location>
        <position position="1"/>
    </location>
</feature>
<feature type="region of interest" description="Disordered" evidence="4">
    <location>
        <begin position="865"/>
        <end position="903"/>
    </location>
</feature>
<organism evidence="7 8">
    <name type="scientific">Candidatus Altarchaeum hamiconexum</name>
    <dbReference type="NCBI Taxonomy" id="1803513"/>
    <lineage>
        <taxon>Archaea</taxon>
        <taxon>Candidatus Altarchaeota</taxon>
        <taxon>Candidatus Altiarchaeia</taxon>
        <taxon>Candidatus Altarchaeales</taxon>
        <taxon>Candidatus Altarchaeaceae</taxon>
        <taxon>Candidatus Altarchaeum</taxon>
    </lineage>
</organism>
<evidence type="ECO:0000256" key="4">
    <source>
        <dbReference type="SAM" id="MobiDB-lite"/>
    </source>
</evidence>
<dbReference type="Gene3D" id="2.60.40.740">
    <property type="match status" value="1"/>
</dbReference>